<dbReference type="EMBL" id="CAJOAY010030499">
    <property type="protein sequence ID" value="CAF4419640.1"/>
    <property type="molecule type" value="Genomic_DNA"/>
</dbReference>
<sequence length="57" mass="6772">MIQRFQYLFEQLFSMDFNVNQIDLVVAPIAKLTLILPDEMNEMQNVAFYRQSNVTNE</sequence>
<protein>
    <submittedName>
        <fullName evidence="1">Uncharacterized protein</fullName>
    </submittedName>
</protein>
<proteinExistence type="predicted"/>
<organism evidence="1 2">
    <name type="scientific">Adineta steineri</name>
    <dbReference type="NCBI Taxonomy" id="433720"/>
    <lineage>
        <taxon>Eukaryota</taxon>
        <taxon>Metazoa</taxon>
        <taxon>Spiralia</taxon>
        <taxon>Gnathifera</taxon>
        <taxon>Rotifera</taxon>
        <taxon>Eurotatoria</taxon>
        <taxon>Bdelloidea</taxon>
        <taxon>Adinetida</taxon>
        <taxon>Adinetidae</taxon>
        <taxon>Adineta</taxon>
    </lineage>
</organism>
<dbReference type="AlphaFoldDB" id="A0A820QIQ9"/>
<gene>
    <name evidence="1" type="ORF">OKA104_LOCUS52443</name>
</gene>
<dbReference type="Proteomes" id="UP000663881">
    <property type="component" value="Unassembled WGS sequence"/>
</dbReference>
<name>A0A820QIQ9_9BILA</name>
<reference evidence="1" key="1">
    <citation type="submission" date="2021-02" db="EMBL/GenBank/DDBJ databases">
        <authorList>
            <person name="Nowell W R."/>
        </authorList>
    </citation>
    <scope>NUCLEOTIDE SEQUENCE</scope>
</reference>
<comment type="caution">
    <text evidence="1">The sequence shown here is derived from an EMBL/GenBank/DDBJ whole genome shotgun (WGS) entry which is preliminary data.</text>
</comment>
<evidence type="ECO:0000313" key="1">
    <source>
        <dbReference type="EMBL" id="CAF4419640.1"/>
    </source>
</evidence>
<feature type="non-terminal residue" evidence="1">
    <location>
        <position position="57"/>
    </location>
</feature>
<accession>A0A820QIQ9</accession>
<evidence type="ECO:0000313" key="2">
    <source>
        <dbReference type="Proteomes" id="UP000663881"/>
    </source>
</evidence>